<dbReference type="Proteomes" id="UP000823046">
    <property type="component" value="Unassembled WGS sequence"/>
</dbReference>
<evidence type="ECO:0000256" key="5">
    <source>
        <dbReference type="ARBA" id="ARBA00022729"/>
    </source>
</evidence>
<evidence type="ECO:0000256" key="2">
    <source>
        <dbReference type="ARBA" id="ARBA00006127"/>
    </source>
</evidence>
<dbReference type="InterPro" id="IPR018097">
    <property type="entry name" value="EGF_Ca-bd_CS"/>
</dbReference>
<sequence length="674" mass="72323">MTEQQTNGATSIIRRSSVARFFYSQCWLEIVVIICSFHCHTKAQQLWSSAPQPRTTGSLRAGIAQSLNQRDGSSNPLLDGVCSIPSLNPCTKDAICIPSVPIIGEATCRCSEGFTGDGLKHGRGCTNVDECRSNLHDCDLKTMDCVDLQGTYECKCKQGYDRSPSGKVCLDIDECHDPSLNACDSLTMTCRNLEGSYRCDCKGNQIMDENTKICRDLDECNDMDGAMNPCEQICKNRNPGVECACEKGYKLRSDGTSCEDVDECQDSNRHVCDSTGLISKCVNTVGGYYCNCSINLGYRNGDDLLSCRNFNECEEYPYICGGAGSCCKDLSPPQRFACTVPPDGQLDTLTSGFSDTIGAVGRMGGGVSSAFSETMSAVPSIFGLAENGKHANSSMVRNLQDENNIWNVDSGGSSLHSRDAVTNTWEISRAEPERASEKADSPAKVIIAGNMTLQELHNEMKQQLNLSNPALRSLQFLPTIRSSGPLQNSMRDRSGAMQSLTSGLSNLRITRSNTCPAGFSLGADLQRSRTRRATMRAVQSALTSNMKGEDGEERLVTPKEVTDGMVKNTALISSELQKWITELVSIPEELINAAGPLSSPLDSASTASRQTISAGGGPIGALTSNSGLLGAVDTSTLASLLIGGGIGKLLECTPAEDPFCDRTGKSRDIAYNGT</sequence>
<evidence type="ECO:0000313" key="11">
    <source>
        <dbReference type="Proteomes" id="UP000823046"/>
    </source>
</evidence>
<dbReference type="PROSITE" id="PS50026">
    <property type="entry name" value="EGF_3"/>
    <property type="match status" value="1"/>
</dbReference>
<organism evidence="10 11">
    <name type="scientific">Cardiosporidium cionae</name>
    <dbReference type="NCBI Taxonomy" id="476202"/>
    <lineage>
        <taxon>Eukaryota</taxon>
        <taxon>Sar</taxon>
        <taxon>Alveolata</taxon>
        <taxon>Apicomplexa</taxon>
        <taxon>Aconoidasida</taxon>
        <taxon>Nephromycida</taxon>
        <taxon>Cardiosporidium</taxon>
    </lineage>
</organism>
<dbReference type="PANTHER" id="PTHR24050">
    <property type="entry name" value="PA14 DOMAIN-CONTAINING PROTEIN"/>
    <property type="match status" value="1"/>
</dbReference>
<protein>
    <submittedName>
        <fullName evidence="10">Calcium binding egf domain-containing protein</fullName>
    </submittedName>
</protein>
<keyword evidence="6" id="KW-0677">Repeat</keyword>
<evidence type="ECO:0000256" key="1">
    <source>
        <dbReference type="ARBA" id="ARBA00004498"/>
    </source>
</evidence>
<dbReference type="PROSITE" id="PS01186">
    <property type="entry name" value="EGF_2"/>
    <property type="match status" value="2"/>
</dbReference>
<dbReference type="SMART" id="SM00179">
    <property type="entry name" value="EGF_CA"/>
    <property type="match status" value="5"/>
</dbReference>
<evidence type="ECO:0000256" key="8">
    <source>
        <dbReference type="PROSITE-ProRule" id="PRU00076"/>
    </source>
</evidence>
<keyword evidence="7" id="KW-1015">Disulfide bond</keyword>
<dbReference type="InterPro" id="IPR052235">
    <property type="entry name" value="Nephronectin_domain"/>
</dbReference>
<comment type="caution">
    <text evidence="10">The sequence shown here is derived from an EMBL/GenBank/DDBJ whole genome shotgun (WGS) entry which is preliminary data.</text>
</comment>
<dbReference type="SMART" id="SM00181">
    <property type="entry name" value="EGF"/>
    <property type="match status" value="5"/>
</dbReference>
<evidence type="ECO:0000259" key="9">
    <source>
        <dbReference type="PROSITE" id="PS50026"/>
    </source>
</evidence>
<comment type="similarity">
    <text evidence="2">Belongs to the fibulin family.</text>
</comment>
<evidence type="ECO:0000256" key="7">
    <source>
        <dbReference type="ARBA" id="ARBA00023157"/>
    </source>
</evidence>
<dbReference type="PANTHER" id="PTHR24050:SF26">
    <property type="entry name" value="FIBULIN-5"/>
    <property type="match status" value="1"/>
</dbReference>
<dbReference type="InterPro" id="IPR000742">
    <property type="entry name" value="EGF"/>
</dbReference>
<accession>A0ABQ7J4G3</accession>
<dbReference type="InterPro" id="IPR001881">
    <property type="entry name" value="EGF-like_Ca-bd_dom"/>
</dbReference>
<evidence type="ECO:0000256" key="6">
    <source>
        <dbReference type="ARBA" id="ARBA00022737"/>
    </source>
</evidence>
<proteinExistence type="inferred from homology"/>
<name>A0ABQ7J4G3_9APIC</name>
<reference evidence="10 11" key="1">
    <citation type="journal article" date="2020" name="bioRxiv">
        <title>Metabolic contributions of an alphaproteobacterial endosymbiont in the apicomplexan Cardiosporidium cionae.</title>
        <authorList>
            <person name="Hunter E.S."/>
            <person name="Paight C.J."/>
            <person name="Lane C.E."/>
        </authorList>
    </citation>
    <scope>NUCLEOTIDE SEQUENCE [LARGE SCALE GENOMIC DNA]</scope>
    <source>
        <strain evidence="10">ESH_2018</strain>
    </source>
</reference>
<dbReference type="InterPro" id="IPR026823">
    <property type="entry name" value="cEGF"/>
</dbReference>
<dbReference type="Pfam" id="PF07645">
    <property type="entry name" value="EGF_CA"/>
    <property type="match status" value="2"/>
</dbReference>
<dbReference type="InterPro" id="IPR049883">
    <property type="entry name" value="NOTCH1_EGF-like"/>
</dbReference>
<dbReference type="EMBL" id="JADAQX010001128">
    <property type="protein sequence ID" value="KAF8818008.1"/>
    <property type="molecule type" value="Genomic_DNA"/>
</dbReference>
<dbReference type="CDD" id="cd00054">
    <property type="entry name" value="EGF_CA"/>
    <property type="match status" value="2"/>
</dbReference>
<feature type="domain" description="EGF-like" evidence="9">
    <location>
        <begin position="78"/>
        <end position="126"/>
    </location>
</feature>
<keyword evidence="5" id="KW-0732">Signal</keyword>
<keyword evidence="3" id="KW-0964">Secreted</keyword>
<gene>
    <name evidence="10" type="ORF">IE077_002323</name>
</gene>
<comment type="caution">
    <text evidence="8">Lacks conserved residue(s) required for the propagation of feature annotation.</text>
</comment>
<evidence type="ECO:0000313" key="10">
    <source>
        <dbReference type="EMBL" id="KAF8818008.1"/>
    </source>
</evidence>
<comment type="subcellular location">
    <subcellularLocation>
        <location evidence="1">Secreted</location>
        <location evidence="1">Extracellular space</location>
        <location evidence="1">Extracellular matrix</location>
    </subcellularLocation>
</comment>
<dbReference type="Gene3D" id="2.10.25.10">
    <property type="entry name" value="Laminin"/>
    <property type="match status" value="5"/>
</dbReference>
<evidence type="ECO:0000256" key="4">
    <source>
        <dbReference type="ARBA" id="ARBA00022536"/>
    </source>
</evidence>
<dbReference type="InterPro" id="IPR009030">
    <property type="entry name" value="Growth_fac_rcpt_cys_sf"/>
</dbReference>
<dbReference type="Pfam" id="PF12662">
    <property type="entry name" value="cEGF"/>
    <property type="match status" value="1"/>
</dbReference>
<dbReference type="SUPFAM" id="SSF57184">
    <property type="entry name" value="Growth factor receptor domain"/>
    <property type="match status" value="1"/>
</dbReference>
<keyword evidence="3" id="KW-0272">Extracellular matrix</keyword>
<dbReference type="PROSITE" id="PS01187">
    <property type="entry name" value="EGF_CA"/>
    <property type="match status" value="1"/>
</dbReference>
<keyword evidence="11" id="KW-1185">Reference proteome</keyword>
<dbReference type="Pfam" id="PF00008">
    <property type="entry name" value="EGF"/>
    <property type="match status" value="1"/>
</dbReference>
<keyword evidence="4 8" id="KW-0245">EGF-like domain</keyword>
<evidence type="ECO:0000256" key="3">
    <source>
        <dbReference type="ARBA" id="ARBA00022530"/>
    </source>
</evidence>